<dbReference type="AlphaFoldDB" id="A0A1G8XN20"/>
<reference evidence="2" key="1">
    <citation type="submission" date="2016-10" db="EMBL/GenBank/DDBJ databases">
        <authorList>
            <person name="Varghese N."/>
            <person name="Submissions S."/>
        </authorList>
    </citation>
    <scope>NUCLEOTIDE SEQUENCE [LARGE SCALE GENOMIC DNA]</scope>
    <source>
        <strain evidence="2">B4,CECT 8067,JCM 17497</strain>
    </source>
</reference>
<name>A0A1G8XN20_9EURY</name>
<gene>
    <name evidence="1" type="ORF">SAMN04515672_1802</name>
</gene>
<dbReference type="RefSeq" id="WP_090304685.1">
    <property type="nucleotide sequence ID" value="NZ_FNFE01000002.1"/>
</dbReference>
<organism evidence="1 2">
    <name type="scientific">Natronorubrum texcoconense</name>
    <dbReference type="NCBI Taxonomy" id="1095776"/>
    <lineage>
        <taxon>Archaea</taxon>
        <taxon>Methanobacteriati</taxon>
        <taxon>Methanobacteriota</taxon>
        <taxon>Stenosarchaea group</taxon>
        <taxon>Halobacteria</taxon>
        <taxon>Halobacteriales</taxon>
        <taxon>Natrialbaceae</taxon>
        <taxon>Natronorubrum</taxon>
    </lineage>
</organism>
<dbReference type="STRING" id="1095776.SAMN04515672_1802"/>
<dbReference type="Proteomes" id="UP000198882">
    <property type="component" value="Unassembled WGS sequence"/>
</dbReference>
<proteinExistence type="predicted"/>
<dbReference type="EMBL" id="FNFE01000002">
    <property type="protein sequence ID" value="SDJ91170.1"/>
    <property type="molecule type" value="Genomic_DNA"/>
</dbReference>
<evidence type="ECO:0000313" key="1">
    <source>
        <dbReference type="EMBL" id="SDJ91170.1"/>
    </source>
</evidence>
<accession>A0A1G8XN20</accession>
<keyword evidence="2" id="KW-1185">Reference proteome</keyword>
<dbReference type="OrthoDB" id="174464at2157"/>
<protein>
    <submittedName>
        <fullName evidence="1">Uncharacterized protein</fullName>
    </submittedName>
</protein>
<sequence>MVNEHPDREPIVSEGRYAVVADDDADAEYRLVVEGHEGGLPLPERELDDLETVVSRFRNARHDSGGTEPETPDSVELNCHECGKTWTYTGSEEHAACPNCETEVPVEGIGP</sequence>
<evidence type="ECO:0000313" key="2">
    <source>
        <dbReference type="Proteomes" id="UP000198882"/>
    </source>
</evidence>